<evidence type="ECO:0000256" key="2">
    <source>
        <dbReference type="ARBA" id="ARBA00022448"/>
    </source>
</evidence>
<protein>
    <submittedName>
        <fullName evidence="5">Uncharacterized protein</fullName>
    </submittedName>
</protein>
<dbReference type="Proteomes" id="UP000091820">
    <property type="component" value="Unassembled WGS sequence"/>
</dbReference>
<dbReference type="EnsemblMetazoa" id="GBRI037446-RA">
    <property type="protein sequence ID" value="GBRI037446-PA"/>
    <property type="gene ID" value="GBRI037446"/>
</dbReference>
<dbReference type="PANTHER" id="PTHR13861:SF2">
    <property type="entry name" value="V-TYPE PROTON ATPASE SUBUNIT F"/>
    <property type="match status" value="1"/>
</dbReference>
<dbReference type="Gene3D" id="3.40.50.10580">
    <property type="entry name" value="ATPase, V1 complex, subunit F"/>
    <property type="match status" value="1"/>
</dbReference>
<evidence type="ECO:0000313" key="5">
    <source>
        <dbReference type="EnsemblMetazoa" id="GBRI037446-PA"/>
    </source>
</evidence>
<organism evidence="5 6">
    <name type="scientific">Glossina brevipalpis</name>
    <dbReference type="NCBI Taxonomy" id="37001"/>
    <lineage>
        <taxon>Eukaryota</taxon>
        <taxon>Metazoa</taxon>
        <taxon>Ecdysozoa</taxon>
        <taxon>Arthropoda</taxon>
        <taxon>Hexapoda</taxon>
        <taxon>Insecta</taxon>
        <taxon>Pterygota</taxon>
        <taxon>Neoptera</taxon>
        <taxon>Endopterygota</taxon>
        <taxon>Diptera</taxon>
        <taxon>Brachycera</taxon>
        <taxon>Muscomorpha</taxon>
        <taxon>Hippoboscoidea</taxon>
        <taxon>Glossinidae</taxon>
        <taxon>Glossina</taxon>
    </lineage>
</organism>
<keyword evidence="3" id="KW-0375">Hydrogen ion transport</keyword>
<reference evidence="5" key="2">
    <citation type="submission" date="2020-05" db="UniProtKB">
        <authorList>
            <consortium name="EnsemblMetazoa"/>
        </authorList>
    </citation>
    <scope>IDENTIFICATION</scope>
    <source>
        <strain evidence="5">IAEA</strain>
    </source>
</reference>
<dbReference type="SUPFAM" id="SSF159468">
    <property type="entry name" value="AtpF-like"/>
    <property type="match status" value="1"/>
</dbReference>
<dbReference type="VEuPathDB" id="VectorBase:GBRI037446"/>
<dbReference type="STRING" id="37001.A0A1A9WYM8"/>
<evidence type="ECO:0000256" key="4">
    <source>
        <dbReference type="ARBA" id="ARBA00023065"/>
    </source>
</evidence>
<dbReference type="AlphaFoldDB" id="A0A1A9WYM8"/>
<evidence type="ECO:0000256" key="3">
    <source>
        <dbReference type="ARBA" id="ARBA00022781"/>
    </source>
</evidence>
<name>A0A1A9WYM8_9MUSC</name>
<dbReference type="PANTHER" id="PTHR13861">
    <property type="entry name" value="VACUOLAR ATP SYNTHASE SUBUNIT F"/>
    <property type="match status" value="1"/>
</dbReference>
<dbReference type="InterPro" id="IPR008218">
    <property type="entry name" value="ATPase_V1-cplx_f_g_su"/>
</dbReference>
<evidence type="ECO:0000313" key="6">
    <source>
        <dbReference type="Proteomes" id="UP000091820"/>
    </source>
</evidence>
<keyword evidence="2" id="KW-0813">Transport</keyword>
<keyword evidence="6" id="KW-1185">Reference proteome</keyword>
<proteinExistence type="inferred from homology"/>
<accession>A0A1A9WYM8</accession>
<dbReference type="GO" id="GO:0046961">
    <property type="term" value="F:proton-transporting ATPase activity, rotational mechanism"/>
    <property type="evidence" value="ECO:0007669"/>
    <property type="project" value="InterPro"/>
</dbReference>
<dbReference type="GO" id="GO:0016020">
    <property type="term" value="C:membrane"/>
    <property type="evidence" value="ECO:0007669"/>
    <property type="project" value="TreeGrafter"/>
</dbReference>
<comment type="similarity">
    <text evidence="1">Belongs to the V-ATPase F subunit family.</text>
</comment>
<dbReference type="Pfam" id="PF01990">
    <property type="entry name" value="ATP-synt_F"/>
    <property type="match status" value="1"/>
</dbReference>
<sequence>MNKKGSYVAVEDDIRVFIGVIGDEETTLGFLLAGVGETRTVNPNNYMIVTKDHSITDLEKFFLTLYQNSKIGIILIASELWHYLSPFYNSMPKKKLPIILDVPMKSTITTPLKLKEREIVKRKTGASVSVKSFVLISMRDKHRRFGRGKTIVVDYVEFNRVRCLN</sequence>
<evidence type="ECO:0000256" key="1">
    <source>
        <dbReference type="ARBA" id="ARBA00010148"/>
    </source>
</evidence>
<dbReference type="InterPro" id="IPR036906">
    <property type="entry name" value="ATPase_V1_fsu_sf"/>
</dbReference>
<keyword evidence="4" id="KW-0406">Ion transport</keyword>
<reference evidence="6" key="1">
    <citation type="submission" date="2014-03" db="EMBL/GenBank/DDBJ databases">
        <authorList>
            <person name="Aksoy S."/>
            <person name="Warren W."/>
            <person name="Wilson R.K."/>
        </authorList>
    </citation>
    <scope>NUCLEOTIDE SEQUENCE [LARGE SCALE GENOMIC DNA]</scope>
    <source>
        <strain evidence="6">IAEA</strain>
    </source>
</reference>